<keyword evidence="4 7" id="KW-0285">Flavoprotein</keyword>
<dbReference type="SUPFAM" id="SSF56645">
    <property type="entry name" value="Acyl-CoA dehydrogenase NM domain-like"/>
    <property type="match status" value="1"/>
</dbReference>
<dbReference type="FunFam" id="1.10.540.10:FF:000002">
    <property type="entry name" value="Acyl-CoA dehydrogenase FadE19"/>
    <property type="match status" value="1"/>
</dbReference>
<keyword evidence="5 7" id="KW-0274">FAD</keyword>
<dbReference type="FunFam" id="1.20.140.10:FF:000004">
    <property type="entry name" value="Acyl-CoA dehydrogenase FadE25"/>
    <property type="match status" value="1"/>
</dbReference>
<organism evidence="11 12">
    <name type="scientific">Desulfosarcina ovata subsp. sediminis</name>
    <dbReference type="NCBI Taxonomy" id="885957"/>
    <lineage>
        <taxon>Bacteria</taxon>
        <taxon>Pseudomonadati</taxon>
        <taxon>Thermodesulfobacteriota</taxon>
        <taxon>Desulfobacteria</taxon>
        <taxon>Desulfobacterales</taxon>
        <taxon>Desulfosarcinaceae</taxon>
        <taxon>Desulfosarcina</taxon>
    </lineage>
</organism>
<evidence type="ECO:0000313" key="11">
    <source>
        <dbReference type="EMBL" id="BBO80634.1"/>
    </source>
</evidence>
<comment type="cofactor">
    <cofactor evidence="1 7">
        <name>FAD</name>
        <dbReference type="ChEBI" id="CHEBI:57692"/>
    </cofactor>
</comment>
<dbReference type="Proteomes" id="UP000425960">
    <property type="component" value="Chromosome"/>
</dbReference>
<dbReference type="InterPro" id="IPR006091">
    <property type="entry name" value="Acyl-CoA_Oxase/DH_mid-dom"/>
</dbReference>
<dbReference type="InterPro" id="IPR046373">
    <property type="entry name" value="Acyl-CoA_Oxase/DH_mid-dom_sf"/>
</dbReference>
<dbReference type="AlphaFoldDB" id="A0A5K7ZH13"/>
<dbReference type="InterPro" id="IPR009100">
    <property type="entry name" value="AcylCoA_DH/oxidase_NM_dom_sf"/>
</dbReference>
<comment type="subunit">
    <text evidence="3">Homotetramer.</text>
</comment>
<evidence type="ECO:0000256" key="7">
    <source>
        <dbReference type="RuleBase" id="RU362125"/>
    </source>
</evidence>
<dbReference type="InterPro" id="IPR036250">
    <property type="entry name" value="AcylCo_DH-like_C"/>
</dbReference>
<dbReference type="InterPro" id="IPR009075">
    <property type="entry name" value="AcylCo_DH/oxidase_C"/>
</dbReference>
<evidence type="ECO:0000256" key="5">
    <source>
        <dbReference type="ARBA" id="ARBA00022827"/>
    </source>
</evidence>
<comment type="similarity">
    <text evidence="2 7">Belongs to the acyl-CoA dehydrogenase family.</text>
</comment>
<evidence type="ECO:0000256" key="2">
    <source>
        <dbReference type="ARBA" id="ARBA00009347"/>
    </source>
</evidence>
<evidence type="ECO:0000256" key="3">
    <source>
        <dbReference type="ARBA" id="ARBA00011881"/>
    </source>
</evidence>
<accession>A0A5K7ZH13</accession>
<gene>
    <name evidence="11" type="ORF">DSCO28_12000</name>
</gene>
<dbReference type="PANTHER" id="PTHR43884:SF12">
    <property type="entry name" value="ISOVALERYL-COA DEHYDROGENASE, MITOCHONDRIAL-RELATED"/>
    <property type="match status" value="1"/>
</dbReference>
<dbReference type="PANTHER" id="PTHR43884">
    <property type="entry name" value="ACYL-COA DEHYDROGENASE"/>
    <property type="match status" value="1"/>
</dbReference>
<evidence type="ECO:0000259" key="8">
    <source>
        <dbReference type="Pfam" id="PF00441"/>
    </source>
</evidence>
<dbReference type="Pfam" id="PF00441">
    <property type="entry name" value="Acyl-CoA_dh_1"/>
    <property type="match status" value="1"/>
</dbReference>
<dbReference type="Gene3D" id="1.20.140.10">
    <property type="entry name" value="Butyryl-CoA Dehydrogenase, subunit A, domain 3"/>
    <property type="match status" value="1"/>
</dbReference>
<dbReference type="InterPro" id="IPR013786">
    <property type="entry name" value="AcylCoA_DH/ox_N"/>
</dbReference>
<proteinExistence type="inferred from homology"/>
<keyword evidence="6 7" id="KW-0560">Oxidoreductase</keyword>
<dbReference type="SUPFAM" id="SSF47203">
    <property type="entry name" value="Acyl-CoA dehydrogenase C-terminal domain-like"/>
    <property type="match status" value="1"/>
</dbReference>
<feature type="domain" description="Acyl-CoA dehydrogenase/oxidase C-terminal" evidence="8">
    <location>
        <begin position="229"/>
        <end position="378"/>
    </location>
</feature>
<reference evidence="11 12" key="1">
    <citation type="submission" date="2019-11" db="EMBL/GenBank/DDBJ databases">
        <title>Comparative genomics of hydrocarbon-degrading Desulfosarcina strains.</title>
        <authorList>
            <person name="Watanabe M."/>
            <person name="Kojima H."/>
            <person name="Fukui M."/>
        </authorList>
    </citation>
    <scope>NUCLEOTIDE SEQUENCE [LARGE SCALE GENOMIC DNA]</scope>
    <source>
        <strain evidence="11 12">28bB2T</strain>
    </source>
</reference>
<dbReference type="KEGG" id="dov:DSCO28_12000"/>
<dbReference type="Gene3D" id="1.10.540.10">
    <property type="entry name" value="Acyl-CoA dehydrogenase/oxidase, N-terminal domain"/>
    <property type="match status" value="1"/>
</dbReference>
<evidence type="ECO:0000313" key="12">
    <source>
        <dbReference type="Proteomes" id="UP000425960"/>
    </source>
</evidence>
<evidence type="ECO:0000256" key="1">
    <source>
        <dbReference type="ARBA" id="ARBA00001974"/>
    </source>
</evidence>
<evidence type="ECO:0000259" key="9">
    <source>
        <dbReference type="Pfam" id="PF02770"/>
    </source>
</evidence>
<feature type="domain" description="Acyl-CoA dehydrogenase/oxidase N-terminal" evidence="10">
    <location>
        <begin position="7"/>
        <end position="118"/>
    </location>
</feature>
<dbReference type="EMBL" id="AP021876">
    <property type="protein sequence ID" value="BBO80634.1"/>
    <property type="molecule type" value="Genomic_DNA"/>
</dbReference>
<feature type="domain" description="Acyl-CoA oxidase/dehydrogenase middle" evidence="9">
    <location>
        <begin position="122"/>
        <end position="217"/>
    </location>
</feature>
<evidence type="ECO:0000256" key="4">
    <source>
        <dbReference type="ARBA" id="ARBA00022630"/>
    </source>
</evidence>
<evidence type="ECO:0000256" key="6">
    <source>
        <dbReference type="ARBA" id="ARBA00023002"/>
    </source>
</evidence>
<evidence type="ECO:0000259" key="10">
    <source>
        <dbReference type="Pfam" id="PF02771"/>
    </source>
</evidence>
<dbReference type="InterPro" id="IPR006089">
    <property type="entry name" value="Acyl-CoA_DH_CS"/>
</dbReference>
<dbReference type="PROSITE" id="PS00072">
    <property type="entry name" value="ACYL_COA_DH_1"/>
    <property type="match status" value="1"/>
</dbReference>
<dbReference type="Pfam" id="PF02770">
    <property type="entry name" value="Acyl-CoA_dh_M"/>
    <property type="match status" value="1"/>
</dbReference>
<dbReference type="GO" id="GO:0050660">
    <property type="term" value="F:flavin adenine dinucleotide binding"/>
    <property type="evidence" value="ECO:0007669"/>
    <property type="project" value="InterPro"/>
</dbReference>
<name>A0A5K7ZH13_9BACT</name>
<dbReference type="Pfam" id="PF02771">
    <property type="entry name" value="Acyl-CoA_dh_N"/>
    <property type="match status" value="1"/>
</dbReference>
<dbReference type="RefSeq" id="WP_155321532.1">
    <property type="nucleotide sequence ID" value="NZ_AP021876.1"/>
</dbReference>
<dbReference type="PIRSF" id="PIRSF016578">
    <property type="entry name" value="HsaA"/>
    <property type="match status" value="1"/>
</dbReference>
<dbReference type="InterPro" id="IPR037069">
    <property type="entry name" value="AcylCoA_DH/ox_N_sf"/>
</dbReference>
<dbReference type="GO" id="GO:0003995">
    <property type="term" value="F:acyl-CoA dehydrogenase activity"/>
    <property type="evidence" value="ECO:0007669"/>
    <property type="project" value="InterPro"/>
</dbReference>
<sequence>MDMLLEEKHRAVRQSVRRFCDRELRPIAAQIDQEARFPWEVIEKMGRLGYFGIQVPQALGGAGLDSVSYAITIEEIARVSGSIGLCVTVHNSVAVFPILAFGSPEQIERWVPPLARGEKIGAFCLTEPNAGSDASGIEATALANGDRYLVNANKVFVTNGGVADVCLIFCRTDPSAGRRGISVVVAERGTPGFVTGDLEDLCGMRANPVCSIRLNDCPVPRQNLLAKEGMGLKIGLAALDTGRMGIAAQAVGIAQAGLEEAVRYARQRHQFGVPIAQHQAIQSMIADMATQVDAARLMVYRAAALKDKQLPFSKESAMAKLLAAETASRVTDMAVQIHGGYGYSKSYPVERYYRDARVTRIYEGTSEIHRMVIAKSVLDGA</sequence>
<dbReference type="Gene3D" id="2.40.110.10">
    <property type="entry name" value="Butyryl-CoA Dehydrogenase, subunit A, domain 2"/>
    <property type="match status" value="1"/>
</dbReference>
<protein>
    <submittedName>
        <fullName evidence="11">Acyl-CoA dehydrogenase</fullName>
    </submittedName>
</protein>